<protein>
    <submittedName>
        <fullName evidence="1">Uncharacterized protein</fullName>
    </submittedName>
</protein>
<organism evidence="1">
    <name type="scientific">Arundo donax</name>
    <name type="common">Giant reed</name>
    <name type="synonym">Donax arundinaceus</name>
    <dbReference type="NCBI Taxonomy" id="35708"/>
    <lineage>
        <taxon>Eukaryota</taxon>
        <taxon>Viridiplantae</taxon>
        <taxon>Streptophyta</taxon>
        <taxon>Embryophyta</taxon>
        <taxon>Tracheophyta</taxon>
        <taxon>Spermatophyta</taxon>
        <taxon>Magnoliopsida</taxon>
        <taxon>Liliopsida</taxon>
        <taxon>Poales</taxon>
        <taxon>Poaceae</taxon>
        <taxon>PACMAD clade</taxon>
        <taxon>Arundinoideae</taxon>
        <taxon>Arundineae</taxon>
        <taxon>Arundo</taxon>
    </lineage>
</organism>
<reference evidence="1" key="2">
    <citation type="journal article" date="2015" name="Data Brief">
        <title>Shoot transcriptome of the giant reed, Arundo donax.</title>
        <authorList>
            <person name="Barrero R.A."/>
            <person name="Guerrero F.D."/>
            <person name="Moolhuijzen P."/>
            <person name="Goolsby J.A."/>
            <person name="Tidwell J."/>
            <person name="Bellgard S.E."/>
            <person name="Bellgard M.I."/>
        </authorList>
    </citation>
    <scope>NUCLEOTIDE SEQUENCE</scope>
    <source>
        <tissue evidence="1">Shoot tissue taken approximately 20 cm above the soil surface</tissue>
    </source>
</reference>
<evidence type="ECO:0000313" key="1">
    <source>
        <dbReference type="EMBL" id="JAD29463.1"/>
    </source>
</evidence>
<name>A0A0A8YVJ8_ARUDO</name>
<sequence>MAVAVVELGNRGCSRRAATRCVLALGWWLVVA</sequence>
<accession>A0A0A8YVJ8</accession>
<reference evidence="1" key="1">
    <citation type="submission" date="2014-09" db="EMBL/GenBank/DDBJ databases">
        <authorList>
            <person name="Magalhaes I.L.F."/>
            <person name="Oliveira U."/>
            <person name="Santos F.R."/>
            <person name="Vidigal T.H.D.A."/>
            <person name="Brescovit A.D."/>
            <person name="Santos A.J."/>
        </authorList>
    </citation>
    <scope>NUCLEOTIDE SEQUENCE</scope>
    <source>
        <tissue evidence="1">Shoot tissue taken approximately 20 cm above the soil surface</tissue>
    </source>
</reference>
<dbReference type="AlphaFoldDB" id="A0A0A8YVJ8"/>
<dbReference type="EMBL" id="GBRH01268432">
    <property type="protein sequence ID" value="JAD29463.1"/>
    <property type="molecule type" value="Transcribed_RNA"/>
</dbReference>
<proteinExistence type="predicted"/>